<name>A0ABY7N9G7_9MICO</name>
<accession>A0ABY7N9G7</accession>
<evidence type="ECO:0008006" key="3">
    <source>
        <dbReference type="Google" id="ProtNLM"/>
    </source>
</evidence>
<dbReference type="RefSeq" id="WP_281533429.1">
    <property type="nucleotide sequence ID" value="NZ_CP075584.1"/>
</dbReference>
<organism evidence="1 2">
    <name type="scientific">Cryobacterium breve</name>
    <dbReference type="NCBI Taxonomy" id="1259258"/>
    <lineage>
        <taxon>Bacteria</taxon>
        <taxon>Bacillati</taxon>
        <taxon>Actinomycetota</taxon>
        <taxon>Actinomycetes</taxon>
        <taxon>Micrococcales</taxon>
        <taxon>Microbacteriaceae</taxon>
        <taxon>Cryobacterium</taxon>
    </lineage>
</organism>
<gene>
    <name evidence="1" type="ORF">KIV56_10150</name>
</gene>
<protein>
    <recommendedName>
        <fullName evidence="3">Alpha/beta hydrolase</fullName>
    </recommendedName>
</protein>
<proteinExistence type="predicted"/>
<reference evidence="1 2" key="1">
    <citation type="submission" date="2021-05" db="EMBL/GenBank/DDBJ databases">
        <authorList>
            <person name="Kumar R."/>
            <person name="Kumar A."/>
            <person name="Mukhia S."/>
        </authorList>
    </citation>
    <scope>NUCLEOTIDE SEQUENCE [LARGE SCALE GENOMIC DNA]</scope>
    <source>
        <strain evidence="1 2">ERMR7:08</strain>
    </source>
</reference>
<keyword evidence="2" id="KW-1185">Reference proteome</keyword>
<evidence type="ECO:0000313" key="1">
    <source>
        <dbReference type="EMBL" id="WBM78939.1"/>
    </source>
</evidence>
<dbReference type="Proteomes" id="UP001212421">
    <property type="component" value="Chromosome"/>
</dbReference>
<evidence type="ECO:0000313" key="2">
    <source>
        <dbReference type="Proteomes" id="UP001212421"/>
    </source>
</evidence>
<sequence>MTTEQLLDRVHGMASALSKYARTDLPVVAAGHSVGGWAALCLAGAHPWDRDGQPIPVHAEERVTRLVLLAPTVGWFQAPGALAEVTAPTDVFVGAKDSITPASTLEILRSAPARVNIHTEENAGHFDFMTDLPPGMTPTSGLDHVTFLHKLASQIAVAIQQ</sequence>
<dbReference type="EMBL" id="CP075584">
    <property type="protein sequence ID" value="WBM78939.1"/>
    <property type="molecule type" value="Genomic_DNA"/>
</dbReference>
<dbReference type="Gene3D" id="3.40.50.1820">
    <property type="entry name" value="alpha/beta hydrolase"/>
    <property type="match status" value="1"/>
</dbReference>
<dbReference type="InterPro" id="IPR029058">
    <property type="entry name" value="AB_hydrolase_fold"/>
</dbReference>
<dbReference type="SUPFAM" id="SSF53474">
    <property type="entry name" value="alpha/beta-Hydrolases"/>
    <property type="match status" value="1"/>
</dbReference>